<feature type="coiled-coil region" evidence="16">
    <location>
        <begin position="141"/>
        <end position="168"/>
    </location>
</feature>
<dbReference type="GO" id="GO:0007283">
    <property type="term" value="P:spermatogenesis"/>
    <property type="evidence" value="ECO:0007669"/>
    <property type="project" value="UniProtKB-KW"/>
</dbReference>
<keyword evidence="2" id="KW-0963">Cytoplasm</keyword>
<evidence type="ECO:0000256" key="4">
    <source>
        <dbReference type="ARBA" id="ARBA00022782"/>
    </source>
</evidence>
<dbReference type="GO" id="GO:0030992">
    <property type="term" value="C:intraciliary transport particle B"/>
    <property type="evidence" value="ECO:0007669"/>
    <property type="project" value="InterPro"/>
</dbReference>
<evidence type="ECO:0000256" key="15">
    <source>
        <dbReference type="ARBA" id="ARBA00079903"/>
    </source>
</evidence>
<comment type="similarity">
    <text evidence="12">Belongs to the IFT81 family.</text>
</comment>
<dbReference type="GO" id="GO:0060271">
    <property type="term" value="P:cilium assembly"/>
    <property type="evidence" value="ECO:0007669"/>
    <property type="project" value="InterPro"/>
</dbReference>
<evidence type="ECO:0000256" key="10">
    <source>
        <dbReference type="ARBA" id="ARBA00023212"/>
    </source>
</evidence>
<keyword evidence="3" id="KW-0597">Phosphoprotein</keyword>
<evidence type="ECO:0000256" key="7">
    <source>
        <dbReference type="ARBA" id="ARBA00022990"/>
    </source>
</evidence>
<dbReference type="PANTHER" id="PTHR15614">
    <property type="entry name" value="INTRAFLAGELLAR TRANSPORT PROTEIN 81 HOMOLOG"/>
    <property type="match status" value="1"/>
</dbReference>
<evidence type="ECO:0000256" key="9">
    <source>
        <dbReference type="ARBA" id="ARBA00023069"/>
    </source>
</evidence>
<dbReference type="FunFam" id="1.10.418.70:FF:000001">
    <property type="entry name" value="Intraflagellar transport protein 81 homolog"/>
    <property type="match status" value="1"/>
</dbReference>
<evidence type="ECO:0000256" key="3">
    <source>
        <dbReference type="ARBA" id="ARBA00022553"/>
    </source>
</evidence>
<keyword evidence="7" id="KW-0007">Acetylation</keyword>
<feature type="coiled-coil region" evidence="16">
    <location>
        <begin position="282"/>
        <end position="528"/>
    </location>
</feature>
<dbReference type="EMBL" id="JAHQIW010004548">
    <property type="protein sequence ID" value="KAJ1362847.1"/>
    <property type="molecule type" value="Genomic_DNA"/>
</dbReference>
<keyword evidence="10" id="KW-0206">Cytoskeleton</keyword>
<comment type="caution">
    <text evidence="18">The sequence shown here is derived from an EMBL/GenBank/DDBJ whole genome shotgun (WGS) entry which is preliminary data.</text>
</comment>
<dbReference type="GO" id="GO:0015631">
    <property type="term" value="F:tubulin binding"/>
    <property type="evidence" value="ECO:0007669"/>
    <property type="project" value="InterPro"/>
</dbReference>
<dbReference type="InterPro" id="IPR041146">
    <property type="entry name" value="IFT81_CH"/>
</dbReference>
<evidence type="ECO:0000256" key="6">
    <source>
        <dbReference type="ARBA" id="ARBA00022871"/>
    </source>
</evidence>
<feature type="domain" description="IFT81 calponin homology" evidence="17">
    <location>
        <begin position="4"/>
        <end position="125"/>
    </location>
</feature>
<proteinExistence type="inferred from homology"/>
<accession>A0AAD5QVE7</accession>
<dbReference type="InterPro" id="IPR029600">
    <property type="entry name" value="IFT81"/>
</dbReference>
<keyword evidence="4" id="KW-0221">Differentiation</keyword>
<evidence type="ECO:0000256" key="5">
    <source>
        <dbReference type="ARBA" id="ARBA00022794"/>
    </source>
</evidence>
<evidence type="ECO:0000256" key="13">
    <source>
        <dbReference type="ARBA" id="ARBA00055755"/>
    </source>
</evidence>
<dbReference type="Gene3D" id="1.10.418.70">
    <property type="entry name" value="Intraflagellar transport protein 81, N-terminal domain"/>
    <property type="match status" value="1"/>
</dbReference>
<dbReference type="Proteomes" id="UP001196413">
    <property type="component" value="Unassembled WGS sequence"/>
</dbReference>
<comment type="function">
    <text evidence="13">Component of the intraflagellar transport (IFT) complex B: together with IFT74, forms a tubulin-binding module that specifically mediates transport of tubulin within the cilium. Binds tubulin via its CH (calponin-homology)-like region. Required for ciliogenesis. Required for proper regulation of SHH signaling. Plays an important role during spermatogenesis by modulating the assembly and elongation of the sperm flagella.</text>
</comment>
<dbReference type="Pfam" id="PF18383">
    <property type="entry name" value="IFT81_CH"/>
    <property type="match status" value="1"/>
</dbReference>
<organism evidence="18 19">
    <name type="scientific">Parelaphostrongylus tenuis</name>
    <name type="common">Meningeal worm</name>
    <dbReference type="NCBI Taxonomy" id="148309"/>
    <lineage>
        <taxon>Eukaryota</taxon>
        <taxon>Metazoa</taxon>
        <taxon>Ecdysozoa</taxon>
        <taxon>Nematoda</taxon>
        <taxon>Chromadorea</taxon>
        <taxon>Rhabditida</taxon>
        <taxon>Rhabditina</taxon>
        <taxon>Rhabditomorpha</taxon>
        <taxon>Strongyloidea</taxon>
        <taxon>Metastrongylidae</taxon>
        <taxon>Parelaphostrongylus</taxon>
    </lineage>
</organism>
<dbReference type="GO" id="GO:0036064">
    <property type="term" value="C:ciliary basal body"/>
    <property type="evidence" value="ECO:0007669"/>
    <property type="project" value="TreeGrafter"/>
</dbReference>
<dbReference type="GO" id="GO:0042073">
    <property type="term" value="P:intraciliary transport"/>
    <property type="evidence" value="ECO:0007669"/>
    <property type="project" value="InterPro"/>
</dbReference>
<keyword evidence="9" id="KW-0969">Cilium</keyword>
<reference evidence="18" key="1">
    <citation type="submission" date="2021-06" db="EMBL/GenBank/DDBJ databases">
        <title>Parelaphostrongylus tenuis whole genome reference sequence.</title>
        <authorList>
            <person name="Garwood T.J."/>
            <person name="Larsen P.A."/>
            <person name="Fountain-Jones N.M."/>
            <person name="Garbe J.R."/>
            <person name="Macchietto M.G."/>
            <person name="Kania S.A."/>
            <person name="Gerhold R.W."/>
            <person name="Richards J.E."/>
            <person name="Wolf T.M."/>
        </authorList>
    </citation>
    <scope>NUCLEOTIDE SEQUENCE</scope>
    <source>
        <strain evidence="18">MNPRO001-30</strain>
        <tissue evidence="18">Meninges</tissue>
    </source>
</reference>
<evidence type="ECO:0000256" key="8">
    <source>
        <dbReference type="ARBA" id="ARBA00023054"/>
    </source>
</evidence>
<evidence type="ECO:0000259" key="17">
    <source>
        <dbReference type="Pfam" id="PF18383"/>
    </source>
</evidence>
<dbReference type="PANTHER" id="PTHR15614:SF2">
    <property type="entry name" value="INTRAFLAGELLAR TRANSPORT PROTEIN 81 HOMOLOG"/>
    <property type="match status" value="1"/>
</dbReference>
<dbReference type="AlphaFoldDB" id="A0AAD5QVE7"/>
<evidence type="ECO:0000313" key="19">
    <source>
        <dbReference type="Proteomes" id="UP001196413"/>
    </source>
</evidence>
<dbReference type="InterPro" id="IPR043016">
    <property type="entry name" value="IFT81_N_sf"/>
</dbReference>
<keyword evidence="11" id="KW-0966">Cell projection</keyword>
<sequence length="621" mass="72083">MSSESLSFIVQNLNSPPFNCNTSLIAFDLWSPTTLLQQLSDVISWITQTNNIDVTKETAEETALRILYQLKILKYKPPSDIEELEEWRAGLVEGAKRSIYPVLLYIFSNIDMLKQRAYLAKFLVKETHARVMDVQQDSMLIEDIRSDLKAMEVEKEVLARKIEKTFKKIQNLPSLERQMAAASELRLQKERQGELNMQRSEQRDGIIHAEKKLQRLKDQLNELRIASENIDPSNMIAQLQDEIMTNKYLVDTKLSKEIEHMRQVVGELARVYNMPAIDQSDISKLQTEVDAKTNKIMLLEKERDKTEENTDENFSIFRHQAATVERRKNTIAQKLQEARQELSRLEQHVEQKKQVLKSTTGSEVMSAHQFKMYVNRVRDKKGAYKKKKMNIEELQTEREVLLRTMDLLAKKFEALKEKIENMGGEVLENQSISTVRRPRTAAPKSSNVEELKTLVKELMHDLDERREQISVLKKAHKGRQDEFNEENDLVRGKQAEYERRHAQVESGYEELKQMVDSMEQRQEVAVKTIPDLEQQIADVDSKLEVLDGGDPENEETQLKIQLEEEQHLSEQLAQRSSSDVGDLNAARQQMLMWRGLLTMFEAKIFTTKEKIHGNMEHSLGD</sequence>
<evidence type="ECO:0000256" key="1">
    <source>
        <dbReference type="ARBA" id="ARBA00004120"/>
    </source>
</evidence>
<name>A0AAD5QVE7_PARTN</name>
<keyword evidence="6" id="KW-0744">Spermatogenesis</keyword>
<evidence type="ECO:0000313" key="18">
    <source>
        <dbReference type="EMBL" id="KAJ1362847.1"/>
    </source>
</evidence>
<keyword evidence="5" id="KW-0970">Cilium biogenesis/degradation</keyword>
<keyword evidence="19" id="KW-1185">Reference proteome</keyword>
<dbReference type="GO" id="GO:0030154">
    <property type="term" value="P:cell differentiation"/>
    <property type="evidence" value="ECO:0007669"/>
    <property type="project" value="UniProtKB-KW"/>
</dbReference>
<evidence type="ECO:0000256" key="11">
    <source>
        <dbReference type="ARBA" id="ARBA00023273"/>
    </source>
</evidence>
<feature type="coiled-coil region" evidence="16">
    <location>
        <begin position="199"/>
        <end position="229"/>
    </location>
</feature>
<evidence type="ECO:0000256" key="14">
    <source>
        <dbReference type="ARBA" id="ARBA00073058"/>
    </source>
</evidence>
<keyword evidence="8 16" id="KW-0175">Coiled coil</keyword>
<protein>
    <recommendedName>
        <fullName evidence="14">Intraflagellar transport protein 81 homolog</fullName>
    </recommendedName>
    <alternativeName>
        <fullName evidence="15">Carnitine deficiency-associated protein expressed in ventricle 1</fullName>
    </alternativeName>
</protein>
<gene>
    <name evidence="18" type="primary">IFT-81</name>
    <name evidence="18" type="ORF">KIN20_022542</name>
</gene>
<evidence type="ECO:0000256" key="12">
    <source>
        <dbReference type="ARBA" id="ARBA00043983"/>
    </source>
</evidence>
<evidence type="ECO:0000256" key="16">
    <source>
        <dbReference type="SAM" id="Coils"/>
    </source>
</evidence>
<comment type="subcellular location">
    <subcellularLocation>
        <location evidence="1">Cytoplasm</location>
        <location evidence="1">Cytoskeleton</location>
        <location evidence="1">Cilium basal body</location>
    </subcellularLocation>
</comment>
<evidence type="ECO:0000256" key="2">
    <source>
        <dbReference type="ARBA" id="ARBA00022490"/>
    </source>
</evidence>